<dbReference type="EMBL" id="BKCJ010003948">
    <property type="protein sequence ID" value="GEU58118.1"/>
    <property type="molecule type" value="Genomic_DNA"/>
</dbReference>
<gene>
    <name evidence="1" type="ORF">Tci_030096</name>
</gene>
<protein>
    <submittedName>
        <fullName evidence="1">Uncharacterized protein</fullName>
    </submittedName>
</protein>
<evidence type="ECO:0000313" key="1">
    <source>
        <dbReference type="EMBL" id="GEU58118.1"/>
    </source>
</evidence>
<comment type="caution">
    <text evidence="1">The sequence shown here is derived from an EMBL/GenBank/DDBJ whole genome shotgun (WGS) entry which is preliminary data.</text>
</comment>
<reference evidence="1" key="1">
    <citation type="journal article" date="2019" name="Sci. Rep.">
        <title>Draft genome of Tanacetum cinerariifolium, the natural source of mosquito coil.</title>
        <authorList>
            <person name="Yamashiro T."/>
            <person name="Shiraishi A."/>
            <person name="Satake H."/>
            <person name="Nakayama K."/>
        </authorList>
    </citation>
    <scope>NUCLEOTIDE SEQUENCE</scope>
</reference>
<name>A0A6L2L8R5_TANCI</name>
<organism evidence="1">
    <name type="scientific">Tanacetum cinerariifolium</name>
    <name type="common">Dalmatian daisy</name>
    <name type="synonym">Chrysanthemum cinerariifolium</name>
    <dbReference type="NCBI Taxonomy" id="118510"/>
    <lineage>
        <taxon>Eukaryota</taxon>
        <taxon>Viridiplantae</taxon>
        <taxon>Streptophyta</taxon>
        <taxon>Embryophyta</taxon>
        <taxon>Tracheophyta</taxon>
        <taxon>Spermatophyta</taxon>
        <taxon>Magnoliopsida</taxon>
        <taxon>eudicotyledons</taxon>
        <taxon>Gunneridae</taxon>
        <taxon>Pentapetalae</taxon>
        <taxon>asterids</taxon>
        <taxon>campanulids</taxon>
        <taxon>Asterales</taxon>
        <taxon>Asteraceae</taxon>
        <taxon>Asteroideae</taxon>
        <taxon>Anthemideae</taxon>
        <taxon>Anthemidinae</taxon>
        <taxon>Tanacetum</taxon>
    </lineage>
</organism>
<proteinExistence type="predicted"/>
<dbReference type="AlphaFoldDB" id="A0A6L2L8R5"/>
<accession>A0A6L2L8R5</accession>
<sequence length="79" mass="8843">MVPLRKMGNGCLGIGWSSLELVKEPSRLCVDETIISYQIIPVLPLFIDSVTITRYWNCTLDKFVEASMIILWPTNVAAA</sequence>